<dbReference type="AlphaFoldDB" id="A0A9X0WL21"/>
<dbReference type="Proteomes" id="UP001138802">
    <property type="component" value="Unassembled WGS sequence"/>
</dbReference>
<protein>
    <recommendedName>
        <fullName evidence="2">CRISPR type III-associated protein domain-containing protein</fullName>
    </recommendedName>
</protein>
<dbReference type="InterPro" id="IPR005537">
    <property type="entry name" value="RAMP_III_fam"/>
</dbReference>
<dbReference type="PANTHER" id="PTHR35579:SF3">
    <property type="entry name" value="CRISPR SYSTEM CMS ENDORIBONUCLEASE CSM3"/>
    <property type="match status" value="1"/>
</dbReference>
<accession>A0A9X0WL21</accession>
<reference evidence="3 4" key="1">
    <citation type="journal article" date="2020" name="Microorganisms">
        <title>Osmotic Adaptation and Compatible Solute Biosynthesis of Phototrophic Bacteria as Revealed from Genome Analyses.</title>
        <authorList>
            <person name="Imhoff J.F."/>
            <person name="Rahn T."/>
            <person name="Kunzel S."/>
            <person name="Keller A."/>
            <person name="Neulinger S.C."/>
        </authorList>
    </citation>
    <scope>NUCLEOTIDE SEQUENCE [LARGE SCALE GENOMIC DNA]</scope>
    <source>
        <strain evidence="3 4">DSM 21303</strain>
    </source>
</reference>
<comment type="caution">
    <text evidence="3">The sequence shown here is derived from an EMBL/GenBank/DDBJ whole genome shotgun (WGS) entry which is preliminary data.</text>
</comment>
<dbReference type="RefSeq" id="WP_200389536.1">
    <property type="nucleotide sequence ID" value="NZ_NRSD01000032.1"/>
</dbReference>
<sequence length="207" mass="22441">MNSATLIVEIQSFWHPGTGRGSGFYLDAMTHAGSDGLPRLPGRTLKGLLRDALWRAEQWQWPQVPQGATWTLFGSRDQHGDGETSDVNLSEPGALRVGDACLPTEVADYLSRTTDGRALIQGLYREHFSTAIEPGTGVAKARSLRGIQVIVPLTLEARISEVPGLQAKAGWRETLKAVLPLITAVGAHRTRGFGRARLSWKEAGPHA</sequence>
<evidence type="ECO:0000256" key="1">
    <source>
        <dbReference type="ARBA" id="ARBA00023118"/>
    </source>
</evidence>
<gene>
    <name evidence="3" type="ORF">CKO25_19120</name>
</gene>
<keyword evidence="4" id="KW-1185">Reference proteome</keyword>
<proteinExistence type="predicted"/>
<dbReference type="PANTHER" id="PTHR35579">
    <property type="entry name" value="CRISPR SYSTEM CMS ENDORIBONUCLEASE CSM3"/>
    <property type="match status" value="1"/>
</dbReference>
<dbReference type="InterPro" id="IPR052216">
    <property type="entry name" value="CRISPR_Csm3_endoribonuclease"/>
</dbReference>
<dbReference type="Pfam" id="PF03787">
    <property type="entry name" value="RAMPs"/>
    <property type="match status" value="1"/>
</dbReference>
<organism evidence="3 4">
    <name type="scientific">Thiocapsa imhoffii</name>
    <dbReference type="NCBI Taxonomy" id="382777"/>
    <lineage>
        <taxon>Bacteria</taxon>
        <taxon>Pseudomonadati</taxon>
        <taxon>Pseudomonadota</taxon>
        <taxon>Gammaproteobacteria</taxon>
        <taxon>Chromatiales</taxon>
        <taxon>Chromatiaceae</taxon>
        <taxon>Thiocapsa</taxon>
    </lineage>
</organism>
<dbReference type="CDD" id="cd09726">
    <property type="entry name" value="RAMP_I_III"/>
    <property type="match status" value="1"/>
</dbReference>
<feature type="domain" description="CRISPR type III-associated protein" evidence="2">
    <location>
        <begin position="11"/>
        <end position="196"/>
    </location>
</feature>
<keyword evidence="1" id="KW-0051">Antiviral defense</keyword>
<evidence type="ECO:0000313" key="4">
    <source>
        <dbReference type="Proteomes" id="UP001138802"/>
    </source>
</evidence>
<dbReference type="GO" id="GO:0051607">
    <property type="term" value="P:defense response to virus"/>
    <property type="evidence" value="ECO:0007669"/>
    <property type="project" value="UniProtKB-KW"/>
</dbReference>
<name>A0A9X0WL21_9GAMM</name>
<dbReference type="EMBL" id="NRSD01000032">
    <property type="protein sequence ID" value="MBK1646711.1"/>
    <property type="molecule type" value="Genomic_DNA"/>
</dbReference>
<evidence type="ECO:0000259" key="2">
    <source>
        <dbReference type="Pfam" id="PF03787"/>
    </source>
</evidence>
<evidence type="ECO:0000313" key="3">
    <source>
        <dbReference type="EMBL" id="MBK1646711.1"/>
    </source>
</evidence>